<protein>
    <submittedName>
        <fullName evidence="9">MBL fold metallo-hydrolase</fullName>
    </submittedName>
</protein>
<feature type="domain" description="Metallo-beta-lactamase" evidence="8">
    <location>
        <begin position="22"/>
        <end position="221"/>
    </location>
</feature>
<dbReference type="InterPro" id="IPR051453">
    <property type="entry name" value="MBL_Glyoxalase_II"/>
</dbReference>
<evidence type="ECO:0000256" key="1">
    <source>
        <dbReference type="ARBA" id="ARBA00001947"/>
    </source>
</evidence>
<comment type="catalytic activity">
    <reaction evidence="7">
        <text>3',5'-cyclic UMP + H2O = UMP + H(+)</text>
        <dbReference type="Rhea" id="RHEA:70575"/>
        <dbReference type="ChEBI" id="CHEBI:15377"/>
        <dbReference type="ChEBI" id="CHEBI:15378"/>
        <dbReference type="ChEBI" id="CHEBI:57865"/>
        <dbReference type="ChEBI" id="CHEBI:184387"/>
    </reaction>
    <physiologicalReaction direction="left-to-right" evidence="7">
        <dbReference type="Rhea" id="RHEA:70576"/>
    </physiologicalReaction>
</comment>
<dbReference type="Proteomes" id="UP000282028">
    <property type="component" value="Unassembled WGS sequence"/>
</dbReference>
<evidence type="ECO:0000259" key="8">
    <source>
        <dbReference type="SMART" id="SM00849"/>
    </source>
</evidence>
<dbReference type="RefSeq" id="WP_122909821.1">
    <property type="nucleotide sequence ID" value="NZ_CBCSBE010000007.1"/>
</dbReference>
<dbReference type="OrthoDB" id="9800940at2"/>
<proteinExistence type="predicted"/>
<keyword evidence="10" id="KW-1185">Reference proteome</keyword>
<dbReference type="EMBL" id="RHHR01000028">
    <property type="protein sequence ID" value="RNB71580.1"/>
    <property type="molecule type" value="Genomic_DNA"/>
</dbReference>
<evidence type="ECO:0000256" key="7">
    <source>
        <dbReference type="ARBA" id="ARBA00048505"/>
    </source>
</evidence>
<dbReference type="InterPro" id="IPR036866">
    <property type="entry name" value="RibonucZ/Hydroxyglut_hydro"/>
</dbReference>
<comment type="caution">
    <text evidence="9">The sequence shown here is derived from an EMBL/GenBank/DDBJ whole genome shotgun (WGS) entry which is preliminary data.</text>
</comment>
<evidence type="ECO:0000256" key="3">
    <source>
        <dbReference type="ARBA" id="ARBA00022801"/>
    </source>
</evidence>
<dbReference type="Pfam" id="PF00753">
    <property type="entry name" value="Lactamase_B"/>
    <property type="match status" value="1"/>
</dbReference>
<dbReference type="InterPro" id="IPR001279">
    <property type="entry name" value="Metallo-B-lactamas"/>
</dbReference>
<dbReference type="SMART" id="SM00849">
    <property type="entry name" value="Lactamase_B"/>
    <property type="match status" value="1"/>
</dbReference>
<evidence type="ECO:0000313" key="9">
    <source>
        <dbReference type="EMBL" id="RNB71580.1"/>
    </source>
</evidence>
<comment type="catalytic activity">
    <reaction evidence="5">
        <text>3',5'-cyclic CMP + H2O = CMP + H(+)</text>
        <dbReference type="Rhea" id="RHEA:72675"/>
        <dbReference type="ChEBI" id="CHEBI:15377"/>
        <dbReference type="ChEBI" id="CHEBI:15378"/>
        <dbReference type="ChEBI" id="CHEBI:58003"/>
        <dbReference type="ChEBI" id="CHEBI:60377"/>
    </reaction>
    <physiologicalReaction direction="left-to-right" evidence="5">
        <dbReference type="Rhea" id="RHEA:72676"/>
    </physiologicalReaction>
</comment>
<keyword evidence="4" id="KW-0862">Zinc</keyword>
<evidence type="ECO:0000256" key="4">
    <source>
        <dbReference type="ARBA" id="ARBA00022833"/>
    </source>
</evidence>
<dbReference type="Pfam" id="PF23023">
    <property type="entry name" value="Anti-Pycsar_Apyc1"/>
    <property type="match status" value="1"/>
</dbReference>
<dbReference type="GO" id="GO:0016787">
    <property type="term" value="F:hydrolase activity"/>
    <property type="evidence" value="ECO:0007669"/>
    <property type="project" value="UniProtKB-KW"/>
</dbReference>
<dbReference type="PANTHER" id="PTHR46233:SF3">
    <property type="entry name" value="HYDROXYACYLGLUTATHIONE HYDROLASE GLOC"/>
    <property type="match status" value="1"/>
</dbReference>
<evidence type="ECO:0000256" key="6">
    <source>
        <dbReference type="ARBA" id="ARBA00034301"/>
    </source>
</evidence>
<keyword evidence="3 9" id="KW-0378">Hydrolase</keyword>
<sequence>MSDLHIGPIEILIGENQSRTPFSTSLLIKGKESDAFIDCGAGEAVFDYVKREHNVQDIYVTHYHLDHIWGLAEFPESLVWINERDLPKFSDLDEIAKANGYFAIYGEEEGKEWVRGLREEAGARKRGHYSWSSVIGARKAIYPYDREIELAGTRVVMLHAPGHCEGFCCPYFPDYGILHVGDFDLTAFGPWYNNADSDIDDMVLSAKQTLLVDAELYVTSHQKGVVSRADYQRLLETYMGIIDRREEKVNRAVRQGMPPEQLIHQEVFYLQKNVQQTPRLLVFEKMGIAKHLRRLIKHGEPIQDYYESYLTAHGMHGEFVDYVHTPSAATPSGVGELNRPSKGERK</sequence>
<reference evidence="9 10" key="1">
    <citation type="submission" date="2018-10" db="EMBL/GenBank/DDBJ databases">
        <title>Phylogenomics of Brevibacillus.</title>
        <authorList>
            <person name="Dunlap C."/>
        </authorList>
    </citation>
    <scope>NUCLEOTIDE SEQUENCE [LARGE SCALE GENOMIC DNA]</scope>
    <source>
        <strain evidence="9 10">JCM 12215</strain>
    </source>
</reference>
<dbReference type="SUPFAM" id="SSF56281">
    <property type="entry name" value="Metallo-hydrolase/oxidoreductase"/>
    <property type="match status" value="1"/>
</dbReference>
<evidence type="ECO:0000256" key="2">
    <source>
        <dbReference type="ARBA" id="ARBA00022723"/>
    </source>
</evidence>
<dbReference type="CDD" id="cd06262">
    <property type="entry name" value="metallo-hydrolase-like_MBL-fold"/>
    <property type="match status" value="1"/>
</dbReference>
<keyword evidence="2" id="KW-0479">Metal-binding</keyword>
<comment type="cofactor">
    <cofactor evidence="1">
        <name>Zn(2+)</name>
        <dbReference type="ChEBI" id="CHEBI:29105"/>
    </cofactor>
</comment>
<dbReference type="GO" id="GO:0046872">
    <property type="term" value="F:metal ion binding"/>
    <property type="evidence" value="ECO:0007669"/>
    <property type="project" value="UniProtKB-KW"/>
</dbReference>
<name>A0A3M8C7A0_9BACL</name>
<dbReference type="Gene3D" id="3.60.15.10">
    <property type="entry name" value="Ribonuclease Z/Hydroxyacylglutathione hydrolase-like"/>
    <property type="match status" value="1"/>
</dbReference>
<evidence type="ECO:0000313" key="10">
    <source>
        <dbReference type="Proteomes" id="UP000282028"/>
    </source>
</evidence>
<comment type="function">
    <text evidence="6">Counteracts the endogenous Pycsar antiviral defense system. Phosphodiesterase that enables metal-dependent hydrolysis of host cyclic nucleotide Pycsar defense signals such as cCMP and cUMP.</text>
</comment>
<dbReference type="PANTHER" id="PTHR46233">
    <property type="entry name" value="HYDROXYACYLGLUTATHIONE HYDROLASE GLOC"/>
    <property type="match status" value="1"/>
</dbReference>
<gene>
    <name evidence="9" type="ORF">EDM52_15185</name>
</gene>
<dbReference type="AlphaFoldDB" id="A0A3M8C7A0"/>
<evidence type="ECO:0000256" key="5">
    <source>
        <dbReference type="ARBA" id="ARBA00034221"/>
    </source>
</evidence>
<organism evidence="9 10">
    <name type="scientific">Brevibacillus invocatus</name>
    <dbReference type="NCBI Taxonomy" id="173959"/>
    <lineage>
        <taxon>Bacteria</taxon>
        <taxon>Bacillati</taxon>
        <taxon>Bacillota</taxon>
        <taxon>Bacilli</taxon>
        <taxon>Bacillales</taxon>
        <taxon>Paenibacillaceae</taxon>
        <taxon>Brevibacillus</taxon>
    </lineage>
</organism>
<accession>A0A3M8C7A0</accession>